<organism evidence="1 2">
    <name type="scientific">Lecanicillium saksenae</name>
    <dbReference type="NCBI Taxonomy" id="468837"/>
    <lineage>
        <taxon>Eukaryota</taxon>
        <taxon>Fungi</taxon>
        <taxon>Dikarya</taxon>
        <taxon>Ascomycota</taxon>
        <taxon>Pezizomycotina</taxon>
        <taxon>Sordariomycetes</taxon>
        <taxon>Hypocreomycetidae</taxon>
        <taxon>Hypocreales</taxon>
        <taxon>Cordycipitaceae</taxon>
        <taxon>Lecanicillium</taxon>
    </lineage>
</organism>
<comment type="caution">
    <text evidence="1">The sequence shown here is derived from an EMBL/GenBank/DDBJ whole genome shotgun (WGS) entry which is preliminary data.</text>
</comment>
<accession>A0ACC1QWP7</accession>
<name>A0ACC1QWP7_9HYPO</name>
<sequence>MVVLSKICATAFLASSVFAAPAIPGPMAKFAEIKTAPTNWVNSGRADGSAMLQARIGIKQKDITGLQQKLLDISNPNSANYGKWLSQEQIQEYTAPDASHVAAITAWLTGAGIKNVSHNHDWIEFSAPISQMESLLNAKYEWYTHVTSGAKLPRTQQYSIPKNLHGMIDVVTPTTALYHNLAPHEANTDGLTKRAGGATATPDFIRQQYNVDYKSTGSQTIAVTSFQNVGASHSDYSSFSQKYNRGLKDFRDIGVNGGSNNGDGSEAEGNLDTQYASALAAPNPAEYLAVGPYDFGDGILAFSQYLNSASNPPSVVSSSYGDTESNYDGSYMDRACNEFMKAGSRGISILFSSGDSGVGGNKQSSCSNGFYGLWPAVCPYVTAVGGTDIINGVEKVVDFGQYNKAVTSAGGGYSQHFTAPDYNANVTAAYAQSVDPATQQMFNAGNRGFPDISLVSALYPTVINGKVGQLLGTSASSPAIAGMFSLINDYRKSKGQPTLGFLNPLLYSGKVDAAIRDVTEGNNYGCDSDGFYASTGWDAASGLGTLDFAKFRSLV</sequence>
<proteinExistence type="predicted"/>
<evidence type="ECO:0000313" key="1">
    <source>
        <dbReference type="EMBL" id="KAJ3493921.1"/>
    </source>
</evidence>
<keyword evidence="2" id="KW-1185">Reference proteome</keyword>
<dbReference type="Proteomes" id="UP001148737">
    <property type="component" value="Unassembled WGS sequence"/>
</dbReference>
<protein>
    <submittedName>
        <fullName evidence="1">Uncharacterized protein</fullName>
    </submittedName>
</protein>
<reference evidence="1" key="1">
    <citation type="submission" date="2022-07" db="EMBL/GenBank/DDBJ databases">
        <title>Genome Sequence of Lecanicillium saksenae.</title>
        <authorList>
            <person name="Buettner E."/>
        </authorList>
    </citation>
    <scope>NUCLEOTIDE SEQUENCE</scope>
    <source>
        <strain evidence="1">VT-O1</strain>
    </source>
</reference>
<evidence type="ECO:0000313" key="2">
    <source>
        <dbReference type="Proteomes" id="UP001148737"/>
    </source>
</evidence>
<gene>
    <name evidence="1" type="ORF">NLG97_g4417</name>
</gene>
<dbReference type="EMBL" id="JANAKD010000434">
    <property type="protein sequence ID" value="KAJ3493921.1"/>
    <property type="molecule type" value="Genomic_DNA"/>
</dbReference>